<dbReference type="EMBL" id="LNVH01000004">
    <property type="protein sequence ID" value="ORJ32456.1"/>
    <property type="molecule type" value="Genomic_DNA"/>
</dbReference>
<gene>
    <name evidence="3" type="ORF">ATE37_01950</name>
</gene>
<protein>
    <recommendedName>
        <fullName evidence="2">Peptidase S74 domain-containing protein</fullName>
    </recommendedName>
</protein>
<organism evidence="3 4">
    <name type="scientific">Streptococcus oralis subsp. tigurinus</name>
    <dbReference type="NCBI Taxonomy" id="1077464"/>
    <lineage>
        <taxon>Bacteria</taxon>
        <taxon>Bacillati</taxon>
        <taxon>Bacillota</taxon>
        <taxon>Bacilli</taxon>
        <taxon>Lactobacillales</taxon>
        <taxon>Streptococcaceae</taxon>
        <taxon>Streptococcus</taxon>
    </lineage>
</organism>
<comment type="caution">
    <text evidence="3">The sequence shown here is derived from an EMBL/GenBank/DDBJ whole genome shotgun (WGS) entry which is preliminary data.</text>
</comment>
<evidence type="ECO:0000313" key="3">
    <source>
        <dbReference type="EMBL" id="ORJ32456.1"/>
    </source>
</evidence>
<dbReference type="PROSITE" id="PS51688">
    <property type="entry name" value="ICA"/>
    <property type="match status" value="1"/>
</dbReference>
<keyword evidence="1" id="KW-0175">Coiled coil</keyword>
<accession>A0A1X0X0C7</accession>
<feature type="coiled-coil region" evidence="1">
    <location>
        <begin position="327"/>
        <end position="380"/>
    </location>
</feature>
<dbReference type="Pfam" id="PF13884">
    <property type="entry name" value="Peptidase_S74"/>
    <property type="match status" value="1"/>
</dbReference>
<name>A0A1X0X0C7_STROR</name>
<dbReference type="InterPro" id="IPR030392">
    <property type="entry name" value="S74_ICA"/>
</dbReference>
<dbReference type="AlphaFoldDB" id="A0A1X0X0C7"/>
<evidence type="ECO:0000313" key="4">
    <source>
        <dbReference type="Proteomes" id="UP000192532"/>
    </source>
</evidence>
<reference evidence="3 4" key="1">
    <citation type="journal article" date="2016" name="PLoS ONE">
        <title>Comparative Genomics Analysis of Streptococcus tigurinus Strains Identifies Genetic Elements Specifically and Uniquely Present in Highly Virulent Strains.</title>
        <authorList>
            <person name="Diene S.M."/>
            <person name="Francois P."/>
            <person name="Zbinden A."/>
            <person name="Entenza J.M."/>
            <person name="Resch G."/>
        </authorList>
    </citation>
    <scope>NUCLEOTIDE SEQUENCE [LARGE SCALE GENOMIC DNA]</scope>
    <source>
        <strain evidence="3 4">859</strain>
    </source>
</reference>
<feature type="domain" description="Peptidase S74" evidence="2">
    <location>
        <begin position="920"/>
        <end position="1012"/>
    </location>
</feature>
<sequence>MFAKNRTLAIRVGRYQSSDIKEASFDYGFIKGDTYKPGGTCAGSAKIVFTSIITNFNKLDKIYPEIGLLVDGTYEWVKMGEYFINDIEIDRNRKTTKLDLMDGMFKFNREHVTDLTYPAEIRQVIKEICLKTGVELANENMDIASMNYVIENIPKDKKMTFRDVLSLASQMLGMSCFFNREGKLEIKELTDSGITITADSYFMHGLTKSEVEYQIAGIICKKDKELLTVGMRTGRSLELDNLFMSQSILDNLYHKIKDIRYYPFNLNYQGHLLLNVGEWVTIKTNTGEAFKSPVLSQSFTFKGGLRGRISADSKAGNDAQYSYAGTLTKKIEQFSEFEKQIQNQIEEADKGFDKKVEKIKKDFSDQVELAKAKTEEVKRQLSDTIDQRLNSFDNGPLQEVKRRADEALRNVGASSLLAQEAKQISEQVRRQLDSKADLVEFQRVKETNQLYERIIGSSESDIADKVARMALTNQLFQVEVAKSLGSDNNLIVRSKSMDRHTLVNEGNTKRVFVNNGIFSIRCTGNSGYTFAGFTLPLYIDRMSRGETYTLNFKYRIMGRLDHNFVVVAKNHGTNETILASDVATSSTAVSSSWQEFNETYTISRDFKFGNSELYPLYFYLAKNGWVEIKEIMLVRASQTNGYKASQLDDMSEAVRTVQNQLADSWAVQNLTSAGSIVSQINATNNQILIEAEKIRLKGKTLLDELTAIQGYFKRLFVGEGNFAKLNAEIIGSRTITADKLIMDQAMARMFVSSDIFTDTLAAKEAFINKLRSVVVSATLFEGFKGKIGGFQIGTHDKDPSTYWLTGQNNFDVGLSSGKGRYNQTSLWVNWGDNWNQPGNKAWFVKNTGEMHCYNTAHFWNEPIVHGDLQVSGNIKFINNGSLGHWIYSYNYKKIASNNGYLYLYDNYERYDWIPMNKEISDRRYKSNIKASTVSGLDVIEKLKTYSYRKEYDGKIEDISCGIMAQDVQKYAPEAFYENPDGAYSYRTFELVPYLIKAIQELNQKIQKLEKTA</sequence>
<proteinExistence type="predicted"/>
<dbReference type="Proteomes" id="UP000192532">
    <property type="component" value="Unassembled WGS sequence"/>
</dbReference>
<evidence type="ECO:0000259" key="2">
    <source>
        <dbReference type="PROSITE" id="PS51688"/>
    </source>
</evidence>
<evidence type="ECO:0000256" key="1">
    <source>
        <dbReference type="SAM" id="Coils"/>
    </source>
</evidence>